<name>A0A2H0DW72_9BACT</name>
<evidence type="ECO:0000313" key="2">
    <source>
        <dbReference type="Proteomes" id="UP000231276"/>
    </source>
</evidence>
<accession>A0A2H0DW72</accession>
<dbReference type="AlphaFoldDB" id="A0A2H0DW72"/>
<organism evidence="1 2">
    <name type="scientific">Candidatus Campbellbacteria bacterium CG22_combo_CG10-13_8_21_14_all_43_18</name>
    <dbReference type="NCBI Taxonomy" id="1974530"/>
    <lineage>
        <taxon>Bacteria</taxon>
        <taxon>Candidatus Campbelliibacteriota</taxon>
    </lineage>
</organism>
<gene>
    <name evidence="1" type="ORF">COW82_02250</name>
</gene>
<evidence type="ECO:0000313" key="1">
    <source>
        <dbReference type="EMBL" id="PIP86406.1"/>
    </source>
</evidence>
<reference evidence="1 2" key="1">
    <citation type="submission" date="2017-09" db="EMBL/GenBank/DDBJ databases">
        <title>Depth-based differentiation of microbial function through sediment-hosted aquifers and enrichment of novel symbionts in the deep terrestrial subsurface.</title>
        <authorList>
            <person name="Probst A.J."/>
            <person name="Ladd B."/>
            <person name="Jarett J.K."/>
            <person name="Geller-Mcgrath D.E."/>
            <person name="Sieber C.M."/>
            <person name="Emerson J.B."/>
            <person name="Anantharaman K."/>
            <person name="Thomas B.C."/>
            <person name="Malmstrom R."/>
            <person name="Stieglmeier M."/>
            <person name="Klingl A."/>
            <person name="Woyke T."/>
            <person name="Ryan C.M."/>
            <person name="Banfield J.F."/>
        </authorList>
    </citation>
    <scope>NUCLEOTIDE SEQUENCE [LARGE SCALE GENOMIC DNA]</scope>
    <source>
        <strain evidence="1">CG22_combo_CG10-13_8_21_14_all_43_18</strain>
    </source>
</reference>
<comment type="caution">
    <text evidence="1">The sequence shown here is derived from an EMBL/GenBank/DDBJ whole genome shotgun (WGS) entry which is preliminary data.</text>
</comment>
<sequence>MSFLSPSLIYGLSINKMDCSRTKTTRTDKIKWTQAKSEKKDFDNLIYRDGNEFNYQPSQLAFLGEEEAALLMAENLSRRLVKRPDKMVGIFVWRAVRLLRTA</sequence>
<dbReference type="EMBL" id="PCTS01000031">
    <property type="protein sequence ID" value="PIP86406.1"/>
    <property type="molecule type" value="Genomic_DNA"/>
</dbReference>
<dbReference type="Proteomes" id="UP000231276">
    <property type="component" value="Unassembled WGS sequence"/>
</dbReference>
<protein>
    <submittedName>
        <fullName evidence="1">Uncharacterized protein</fullName>
    </submittedName>
</protein>
<proteinExistence type="predicted"/>